<gene>
    <name evidence="1" type="ORF">GCM10007231_08390</name>
</gene>
<accession>A0ABQ1Q2V4</accession>
<proteinExistence type="predicted"/>
<dbReference type="SUPFAM" id="SSF55961">
    <property type="entry name" value="Bet v1-like"/>
    <property type="match status" value="1"/>
</dbReference>
<dbReference type="Proteomes" id="UP000630594">
    <property type="component" value="Unassembled WGS sequence"/>
</dbReference>
<protein>
    <recommendedName>
        <fullName evidence="3">Polyketide cyclase</fullName>
    </recommendedName>
</protein>
<dbReference type="Gene3D" id="3.30.530.20">
    <property type="match status" value="1"/>
</dbReference>
<keyword evidence="2" id="KW-1185">Reference proteome</keyword>
<reference evidence="2" key="1">
    <citation type="journal article" date="2019" name="Int. J. Syst. Evol. Microbiol.">
        <title>The Global Catalogue of Microorganisms (GCM) 10K type strain sequencing project: providing services to taxonomists for standard genome sequencing and annotation.</title>
        <authorList>
            <consortium name="The Broad Institute Genomics Platform"/>
            <consortium name="The Broad Institute Genome Sequencing Center for Infectious Disease"/>
            <person name="Wu L."/>
            <person name="Ma J."/>
        </authorList>
    </citation>
    <scope>NUCLEOTIDE SEQUENCE [LARGE SCALE GENOMIC DNA]</scope>
    <source>
        <strain evidence="2">CCM 7403</strain>
    </source>
</reference>
<name>A0ABQ1Q2V4_9ACTN</name>
<evidence type="ECO:0000313" key="1">
    <source>
        <dbReference type="EMBL" id="GGD11836.1"/>
    </source>
</evidence>
<dbReference type="Pfam" id="PF10604">
    <property type="entry name" value="Polyketide_cyc2"/>
    <property type="match status" value="1"/>
</dbReference>
<sequence length="169" mass="18775">MAGYSPGVTPAEHHFHESWSVDAPVEDVAAVLDDLAAYPTWWPEVVAVAALGDDSARVLCRSRLPYVLDLVLTARTRSTSRLEVEVDGDLVGWVRFDLSEEQAREDQASGERMRTRLDFHQEVLTYGWLGLASRAARPVLHWNHHAMMQGCREGLARAVAGRVVVTEPS</sequence>
<dbReference type="InterPro" id="IPR023393">
    <property type="entry name" value="START-like_dom_sf"/>
</dbReference>
<dbReference type="InterPro" id="IPR019587">
    <property type="entry name" value="Polyketide_cyclase/dehydratase"/>
</dbReference>
<evidence type="ECO:0008006" key="3">
    <source>
        <dbReference type="Google" id="ProtNLM"/>
    </source>
</evidence>
<organism evidence="1 2">
    <name type="scientific">Nocardioides daphniae</name>
    <dbReference type="NCBI Taxonomy" id="402297"/>
    <lineage>
        <taxon>Bacteria</taxon>
        <taxon>Bacillati</taxon>
        <taxon>Actinomycetota</taxon>
        <taxon>Actinomycetes</taxon>
        <taxon>Propionibacteriales</taxon>
        <taxon>Nocardioidaceae</taxon>
        <taxon>Nocardioides</taxon>
    </lineage>
</organism>
<comment type="caution">
    <text evidence="1">The sequence shown here is derived from an EMBL/GenBank/DDBJ whole genome shotgun (WGS) entry which is preliminary data.</text>
</comment>
<dbReference type="EMBL" id="BMCK01000001">
    <property type="protein sequence ID" value="GGD11836.1"/>
    <property type="molecule type" value="Genomic_DNA"/>
</dbReference>
<evidence type="ECO:0000313" key="2">
    <source>
        <dbReference type="Proteomes" id="UP000630594"/>
    </source>
</evidence>